<feature type="transmembrane region" description="Helical" evidence="7">
    <location>
        <begin position="38"/>
        <end position="57"/>
    </location>
</feature>
<keyword evidence="3" id="KW-1003">Cell membrane</keyword>
<feature type="transmembrane region" description="Helical" evidence="7">
    <location>
        <begin position="191"/>
        <end position="209"/>
    </location>
</feature>
<dbReference type="InterPro" id="IPR051311">
    <property type="entry name" value="DedA_domain"/>
</dbReference>
<evidence type="ECO:0000259" key="8">
    <source>
        <dbReference type="Pfam" id="PF09335"/>
    </source>
</evidence>
<evidence type="ECO:0000256" key="6">
    <source>
        <dbReference type="ARBA" id="ARBA00023136"/>
    </source>
</evidence>
<evidence type="ECO:0000313" key="9">
    <source>
        <dbReference type="EMBL" id="NKG20228.1"/>
    </source>
</evidence>
<name>A0ABX1G2H8_9MICC</name>
<evidence type="ECO:0000256" key="1">
    <source>
        <dbReference type="ARBA" id="ARBA00004651"/>
    </source>
</evidence>
<organism evidence="9 10">
    <name type="scientific">Paeniglutamicibacter terrestris</name>
    <dbReference type="NCBI Taxonomy" id="2723403"/>
    <lineage>
        <taxon>Bacteria</taxon>
        <taxon>Bacillati</taxon>
        <taxon>Actinomycetota</taxon>
        <taxon>Actinomycetes</taxon>
        <taxon>Micrococcales</taxon>
        <taxon>Micrococcaceae</taxon>
        <taxon>Paeniglutamicibacter</taxon>
    </lineage>
</organism>
<feature type="domain" description="VTT" evidence="8">
    <location>
        <begin position="56"/>
        <end position="180"/>
    </location>
</feature>
<accession>A0ABX1G2H8</accession>
<reference evidence="9 10" key="1">
    <citation type="submission" date="2020-04" db="EMBL/GenBank/DDBJ databases">
        <title>Paeniglutamicibacter sp. ANT13_2, a novel actinomycete isolated from sediment in Antarctica.</title>
        <authorList>
            <person name="Sakdapetsiri C."/>
            <person name="Pinyakong O."/>
        </authorList>
    </citation>
    <scope>NUCLEOTIDE SEQUENCE [LARGE SCALE GENOMIC DNA]</scope>
    <source>
        <strain evidence="9 10">ANT13_2</strain>
    </source>
</reference>
<dbReference type="PANTHER" id="PTHR42709:SF6">
    <property type="entry name" value="UNDECAPRENYL PHOSPHATE TRANSPORTER A"/>
    <property type="match status" value="1"/>
</dbReference>
<dbReference type="EMBL" id="JAAWVT010000002">
    <property type="protein sequence ID" value="NKG20228.1"/>
    <property type="molecule type" value="Genomic_DNA"/>
</dbReference>
<keyword evidence="5 7" id="KW-1133">Transmembrane helix</keyword>
<evidence type="ECO:0000256" key="7">
    <source>
        <dbReference type="SAM" id="Phobius"/>
    </source>
</evidence>
<evidence type="ECO:0000256" key="3">
    <source>
        <dbReference type="ARBA" id="ARBA00022475"/>
    </source>
</evidence>
<evidence type="ECO:0000313" key="10">
    <source>
        <dbReference type="Proteomes" id="UP000746595"/>
    </source>
</evidence>
<gene>
    <name evidence="9" type="ORF">HED64_05810</name>
</gene>
<proteinExistence type="inferred from homology"/>
<feature type="transmembrane region" description="Helical" evidence="7">
    <location>
        <begin position="77"/>
        <end position="98"/>
    </location>
</feature>
<protein>
    <submittedName>
        <fullName evidence="9">DedA family protein</fullName>
    </submittedName>
</protein>
<dbReference type="Proteomes" id="UP000746595">
    <property type="component" value="Unassembled WGS sequence"/>
</dbReference>
<comment type="caution">
    <text evidence="9">The sequence shown here is derived from an EMBL/GenBank/DDBJ whole genome shotgun (WGS) entry which is preliminary data.</text>
</comment>
<evidence type="ECO:0000256" key="5">
    <source>
        <dbReference type="ARBA" id="ARBA00022989"/>
    </source>
</evidence>
<keyword evidence="6 7" id="KW-0472">Membrane</keyword>
<comment type="similarity">
    <text evidence="2">Belongs to the DedA family.</text>
</comment>
<keyword evidence="10" id="KW-1185">Reference proteome</keyword>
<comment type="subcellular location">
    <subcellularLocation>
        <location evidence="1">Cell membrane</location>
        <topology evidence="1">Multi-pass membrane protein</topology>
    </subcellularLocation>
</comment>
<evidence type="ECO:0000256" key="2">
    <source>
        <dbReference type="ARBA" id="ARBA00010792"/>
    </source>
</evidence>
<evidence type="ECO:0000256" key="4">
    <source>
        <dbReference type="ARBA" id="ARBA00022692"/>
    </source>
</evidence>
<dbReference type="InterPro" id="IPR032816">
    <property type="entry name" value="VTT_dom"/>
</dbReference>
<dbReference type="PANTHER" id="PTHR42709">
    <property type="entry name" value="ALKALINE PHOSPHATASE LIKE PROTEIN"/>
    <property type="match status" value="1"/>
</dbReference>
<feature type="transmembrane region" description="Helical" evidence="7">
    <location>
        <begin position="160"/>
        <end position="184"/>
    </location>
</feature>
<sequence>MFVEFGRGNERTGSHLDFISTASDALSNFVLAAAGNPLSYFVVFAFCAIDGFFPPVPSESLVVALASLIPTQGNPNPWLLGLVAGLGAFVGDNVAYLLGRSIGTTRFAWMRRKRLQHAFAWAGYELRLRPVSLILVARFVPIGRVAVNLVAGATGFSHRTFVILTCFSSLGWASYSVLIGVLAGQWFKEHHLLGIVIAVAVAIGIGVLIDRIVSRVSGNTSLRK</sequence>
<dbReference type="Pfam" id="PF09335">
    <property type="entry name" value="VTT_dom"/>
    <property type="match status" value="1"/>
</dbReference>
<keyword evidence="4 7" id="KW-0812">Transmembrane</keyword>